<dbReference type="AlphaFoldDB" id="A0A1F7TMQ5"/>
<dbReference type="EMBL" id="MGDT01000003">
    <property type="protein sequence ID" value="OGL67252.1"/>
    <property type="molecule type" value="Genomic_DNA"/>
</dbReference>
<evidence type="ECO:0000313" key="3">
    <source>
        <dbReference type="Proteomes" id="UP000177885"/>
    </source>
</evidence>
<feature type="transmembrane region" description="Helical" evidence="1">
    <location>
        <begin position="26"/>
        <end position="46"/>
    </location>
</feature>
<keyword evidence="1" id="KW-1133">Transmembrane helix</keyword>
<keyword evidence="1" id="KW-0812">Transmembrane</keyword>
<feature type="transmembrane region" description="Helical" evidence="1">
    <location>
        <begin position="135"/>
        <end position="161"/>
    </location>
</feature>
<dbReference type="STRING" id="1802385.A2856_04330"/>
<evidence type="ECO:0000313" key="2">
    <source>
        <dbReference type="EMBL" id="OGL67252.1"/>
    </source>
</evidence>
<keyword evidence="1" id="KW-0472">Membrane</keyword>
<reference evidence="2 3" key="1">
    <citation type="journal article" date="2016" name="Nat. Commun.">
        <title>Thousands of microbial genomes shed light on interconnected biogeochemical processes in an aquifer system.</title>
        <authorList>
            <person name="Anantharaman K."/>
            <person name="Brown C.T."/>
            <person name="Hug L.A."/>
            <person name="Sharon I."/>
            <person name="Castelle C.J."/>
            <person name="Probst A.J."/>
            <person name="Thomas B.C."/>
            <person name="Singh A."/>
            <person name="Wilkins M.J."/>
            <person name="Karaoz U."/>
            <person name="Brodie E.L."/>
            <person name="Williams K.H."/>
            <person name="Hubbard S.S."/>
            <person name="Banfield J.F."/>
        </authorList>
    </citation>
    <scope>NUCLEOTIDE SEQUENCE [LARGE SCALE GENOMIC DNA]</scope>
</reference>
<proteinExistence type="predicted"/>
<organism evidence="2 3">
    <name type="scientific">Candidatus Uhrbacteria bacterium RIFCSPHIGHO2_01_FULL_63_20</name>
    <dbReference type="NCBI Taxonomy" id="1802385"/>
    <lineage>
        <taxon>Bacteria</taxon>
        <taxon>Candidatus Uhriibacteriota</taxon>
    </lineage>
</organism>
<feature type="transmembrane region" description="Helical" evidence="1">
    <location>
        <begin position="269"/>
        <end position="302"/>
    </location>
</feature>
<feature type="transmembrane region" description="Helical" evidence="1">
    <location>
        <begin position="88"/>
        <end position="114"/>
    </location>
</feature>
<evidence type="ECO:0008006" key="4">
    <source>
        <dbReference type="Google" id="ProtNLM"/>
    </source>
</evidence>
<evidence type="ECO:0000256" key="1">
    <source>
        <dbReference type="SAM" id="Phobius"/>
    </source>
</evidence>
<comment type="caution">
    <text evidence="2">The sequence shown here is derived from an EMBL/GenBank/DDBJ whole genome shotgun (WGS) entry which is preliminary data.</text>
</comment>
<accession>A0A1F7TMQ5</accession>
<sequence length="326" mass="35838">MARKPTPIYRTLLRDAWRLAWGRRSLWVFGLFAGLVTTGGVIDVAFRGFKRIESASDLLQGVLSGSFAGYETFGAWMRQVQMLEPSRVTATVTVLVLVAVWLGVTAVLSQGALIRGLVCEHDRPWHHHLFEGKPYFWRLLTLALAGKAVNAVLLIASALPLVLLVTRGFAEDAVLYCLTFLVFFPLMVVASLTFTLAAIDAVRHDRGAAHALAHATGTFLDHWLPALEVGVAAFLVMAAMWIASGVTLILLSIPYAMLVALSLYAGSPFLFACASIVSAVCAAFLVFAFTGASVSFQHAVWLRFLERAQRHRSPLVAKLERLWRKW</sequence>
<feature type="transmembrane region" description="Helical" evidence="1">
    <location>
        <begin position="229"/>
        <end position="257"/>
    </location>
</feature>
<protein>
    <recommendedName>
        <fullName evidence="4">Glycerophosphoryl diester phosphodiesterase membrane domain-containing protein</fullName>
    </recommendedName>
</protein>
<gene>
    <name evidence="2" type="ORF">A2856_04330</name>
</gene>
<feature type="transmembrane region" description="Helical" evidence="1">
    <location>
        <begin position="58"/>
        <end position="76"/>
    </location>
</feature>
<dbReference type="Proteomes" id="UP000177885">
    <property type="component" value="Unassembled WGS sequence"/>
</dbReference>
<name>A0A1F7TMQ5_9BACT</name>
<feature type="transmembrane region" description="Helical" evidence="1">
    <location>
        <begin position="173"/>
        <end position="199"/>
    </location>
</feature>